<proteinExistence type="predicted"/>
<keyword evidence="1" id="KW-1133">Transmembrane helix</keyword>
<feature type="transmembrane region" description="Helical" evidence="1">
    <location>
        <begin position="7"/>
        <end position="26"/>
    </location>
</feature>
<evidence type="ECO:0000313" key="2">
    <source>
        <dbReference type="EMBL" id="UDW09938.1"/>
    </source>
</evidence>
<evidence type="ECO:0000256" key="1">
    <source>
        <dbReference type="SAM" id="Phobius"/>
    </source>
</evidence>
<sequence length="70" mass="7786">MKTYLNCVGILVFICVIIGFVVPTMLSAKDTLMVVCGFAMLLVSPMIIFVWGRKVFLGKSSKKKTGKRKK</sequence>
<organism evidence="2">
    <name type="scientific">Escherichia phage 18-1-2</name>
    <dbReference type="NCBI Taxonomy" id="2883041"/>
    <lineage>
        <taxon>Viruses</taxon>
        <taxon>Duplodnaviria</taxon>
        <taxon>Heunggongvirae</taxon>
        <taxon>Uroviricota</taxon>
        <taxon>Caudoviricetes</taxon>
        <taxon>Vequintavirinae</taxon>
        <taxon>Avunavirus</taxon>
    </lineage>
</organism>
<accession>A0A8K1QSB5</accession>
<name>A0A8K1QSB5_9CAUD</name>
<dbReference type="EMBL" id="OK136181">
    <property type="protein sequence ID" value="UDW09938.1"/>
    <property type="molecule type" value="Genomic_DNA"/>
</dbReference>
<keyword evidence="1" id="KW-0472">Membrane</keyword>
<reference evidence="2" key="1">
    <citation type="submission" date="2021-09" db="EMBL/GenBank/DDBJ databases">
        <authorList>
            <person name="Huang Q."/>
            <person name="Tao Y."/>
        </authorList>
    </citation>
    <scope>NUCLEOTIDE SEQUENCE</scope>
</reference>
<protein>
    <submittedName>
        <fullName evidence="2">Uncharacterized protein</fullName>
    </submittedName>
</protein>
<feature type="transmembrane region" description="Helical" evidence="1">
    <location>
        <begin position="32"/>
        <end position="52"/>
    </location>
</feature>
<keyword evidence="1" id="KW-0812">Transmembrane</keyword>